<dbReference type="SUPFAM" id="SSF48371">
    <property type="entry name" value="ARM repeat"/>
    <property type="match status" value="1"/>
</dbReference>
<evidence type="ECO:0000256" key="1">
    <source>
        <dbReference type="SAM" id="SignalP"/>
    </source>
</evidence>
<protein>
    <submittedName>
        <fullName evidence="3">DUF3437 domain containing protein</fullName>
    </submittedName>
</protein>
<dbReference type="InterPro" id="IPR035309">
    <property type="entry name" value="PSME4"/>
</dbReference>
<dbReference type="InterPro" id="IPR021843">
    <property type="entry name" value="PSME4_C"/>
</dbReference>
<sequence length="248" mass="28542">MLTLQTLLWFFKFSLSDMGKRVCPESVKILPYLFYFDNETSDVCLKKMCRHALRGYFPQCFLTETTASLVLDQCETTAGKAWWKARVSVLQFLQVCIFSNIFCFSDQVYRKRVSELVMCLLRDRQIEVRKAASKAFCTFFQCGFMEPDDNTHLWSKSKDTITRHGGILGLSAIVDSNPYSVPSYLPDILMVLCDHTADRAQLISSTAKSSLLEFKRTHVDSWKEHEQNFTDDQLALLANILISPSYYV</sequence>
<reference evidence="3" key="1">
    <citation type="submission" date="2014-01" db="EMBL/GenBank/DDBJ databases">
        <authorList>
            <person name="Aslett M."/>
        </authorList>
    </citation>
    <scope>NUCLEOTIDE SEQUENCE</scope>
</reference>
<dbReference type="EMBL" id="HG805824">
    <property type="protein sequence ID" value="CDW52498.1"/>
    <property type="molecule type" value="Genomic_DNA"/>
</dbReference>
<evidence type="ECO:0000259" key="2">
    <source>
        <dbReference type="Pfam" id="PF11919"/>
    </source>
</evidence>
<dbReference type="GO" id="GO:0005634">
    <property type="term" value="C:nucleus"/>
    <property type="evidence" value="ECO:0007669"/>
    <property type="project" value="TreeGrafter"/>
</dbReference>
<dbReference type="InterPro" id="IPR011989">
    <property type="entry name" value="ARM-like"/>
</dbReference>
<feature type="chain" id="PRO_5001728470" evidence="1">
    <location>
        <begin position="17"/>
        <end position="248"/>
    </location>
</feature>
<dbReference type="Proteomes" id="UP000030665">
    <property type="component" value="Unassembled WGS sequence"/>
</dbReference>
<name>A0A077YYG8_TRITR</name>
<dbReference type="STRING" id="36087.A0A077YYG8"/>
<evidence type="ECO:0000313" key="3">
    <source>
        <dbReference type="EMBL" id="CDW52498.1"/>
    </source>
</evidence>
<keyword evidence="4" id="KW-1185">Reference proteome</keyword>
<dbReference type="Gene3D" id="1.25.10.10">
    <property type="entry name" value="Leucine-rich Repeat Variant"/>
    <property type="match status" value="1"/>
</dbReference>
<dbReference type="OrthoDB" id="17907at2759"/>
<dbReference type="GO" id="GO:0070628">
    <property type="term" value="F:proteasome binding"/>
    <property type="evidence" value="ECO:0007669"/>
    <property type="project" value="InterPro"/>
</dbReference>
<dbReference type="PANTHER" id="PTHR32170">
    <property type="entry name" value="PROTEASOME ACTIVATOR COMPLEX SUBUNIT 4"/>
    <property type="match status" value="1"/>
</dbReference>
<evidence type="ECO:0000313" key="4">
    <source>
        <dbReference type="Proteomes" id="UP000030665"/>
    </source>
</evidence>
<dbReference type="GO" id="GO:0005829">
    <property type="term" value="C:cytosol"/>
    <property type="evidence" value="ECO:0007669"/>
    <property type="project" value="TreeGrafter"/>
</dbReference>
<accession>A0A077YYG8</accession>
<dbReference type="InterPro" id="IPR016024">
    <property type="entry name" value="ARM-type_fold"/>
</dbReference>
<reference evidence="3" key="2">
    <citation type="submission" date="2014-03" db="EMBL/GenBank/DDBJ databases">
        <title>The whipworm genome and dual-species transcriptomics of an intimate host-pathogen interaction.</title>
        <authorList>
            <person name="Foth B.J."/>
            <person name="Tsai I.J."/>
            <person name="Reid A.J."/>
            <person name="Bancroft A.J."/>
            <person name="Nichol S."/>
            <person name="Tracey A."/>
            <person name="Holroyd N."/>
            <person name="Cotton J.A."/>
            <person name="Stanley E.J."/>
            <person name="Zarowiecki M."/>
            <person name="Liu J.Z."/>
            <person name="Huckvale T."/>
            <person name="Cooper P.J."/>
            <person name="Grencis R.K."/>
            <person name="Berriman M."/>
        </authorList>
    </citation>
    <scope>NUCLEOTIDE SEQUENCE [LARGE SCALE GENOMIC DNA]</scope>
</reference>
<organism evidence="3 4">
    <name type="scientific">Trichuris trichiura</name>
    <name type="common">Whipworm</name>
    <name type="synonym">Trichocephalus trichiurus</name>
    <dbReference type="NCBI Taxonomy" id="36087"/>
    <lineage>
        <taxon>Eukaryota</taxon>
        <taxon>Metazoa</taxon>
        <taxon>Ecdysozoa</taxon>
        <taxon>Nematoda</taxon>
        <taxon>Enoplea</taxon>
        <taxon>Dorylaimia</taxon>
        <taxon>Trichinellida</taxon>
        <taxon>Trichuridae</taxon>
        <taxon>Trichuris</taxon>
    </lineage>
</organism>
<proteinExistence type="predicted"/>
<dbReference type="GO" id="GO:0010499">
    <property type="term" value="P:proteasomal ubiquitin-independent protein catabolic process"/>
    <property type="evidence" value="ECO:0007669"/>
    <property type="project" value="TreeGrafter"/>
</dbReference>
<dbReference type="GO" id="GO:0016504">
    <property type="term" value="F:peptidase activator activity"/>
    <property type="evidence" value="ECO:0007669"/>
    <property type="project" value="InterPro"/>
</dbReference>
<dbReference type="Pfam" id="PF11919">
    <property type="entry name" value="PSME4_C"/>
    <property type="match status" value="1"/>
</dbReference>
<dbReference type="PANTHER" id="PTHR32170:SF3">
    <property type="entry name" value="PROTEASOME ACTIVATOR COMPLEX SUBUNIT 4"/>
    <property type="match status" value="1"/>
</dbReference>
<dbReference type="AlphaFoldDB" id="A0A077YYG8"/>
<gene>
    <name evidence="3" type="ORF">TTRE_0000076001</name>
</gene>
<feature type="signal peptide" evidence="1">
    <location>
        <begin position="1"/>
        <end position="16"/>
    </location>
</feature>
<feature type="domain" description="Proteasome activator complex subunit 4 C-terminal" evidence="2">
    <location>
        <begin position="161"/>
        <end position="248"/>
    </location>
</feature>
<keyword evidence="1" id="KW-0732">Signal</keyword>